<feature type="domain" description="SH3" evidence="3">
    <location>
        <begin position="64"/>
        <end position="125"/>
    </location>
</feature>
<dbReference type="SUPFAM" id="SSF50729">
    <property type="entry name" value="PH domain-like"/>
    <property type="match status" value="1"/>
</dbReference>
<dbReference type="InterPro" id="IPR047271">
    <property type="entry name" value="Ephexin-like"/>
</dbReference>
<name>A0A8J6HKP7_TENMO</name>
<dbReference type="SUPFAM" id="SSF50044">
    <property type="entry name" value="SH3-domain"/>
    <property type="match status" value="1"/>
</dbReference>
<dbReference type="CDD" id="cd11793">
    <property type="entry name" value="SH3_ephexin1_like"/>
    <property type="match status" value="1"/>
</dbReference>
<gene>
    <name evidence="5" type="ORF">GEV33_007417</name>
</gene>
<evidence type="ECO:0000256" key="2">
    <source>
        <dbReference type="PROSITE-ProRule" id="PRU00192"/>
    </source>
</evidence>
<comment type="caution">
    <text evidence="5">The sequence shown here is derived from an EMBL/GenBank/DDBJ whole genome shotgun (WGS) entry which is preliminary data.</text>
</comment>
<dbReference type="AlphaFoldDB" id="A0A8J6HKP7"/>
<reference evidence="5" key="1">
    <citation type="journal article" date="2020" name="J Insects Food Feed">
        <title>The yellow mealworm (Tenebrio molitor) genome: a resource for the emerging insects as food and feed industry.</title>
        <authorList>
            <person name="Eriksson T."/>
            <person name="Andere A."/>
            <person name="Kelstrup H."/>
            <person name="Emery V."/>
            <person name="Picard C."/>
        </authorList>
    </citation>
    <scope>NUCLEOTIDE SEQUENCE</scope>
    <source>
        <strain evidence="5">Stoneville</strain>
        <tissue evidence="5">Whole head</tissue>
    </source>
</reference>
<dbReference type="PROSITE" id="PS50003">
    <property type="entry name" value="PH_DOMAIN"/>
    <property type="match status" value="1"/>
</dbReference>
<sequence>MLASLPTKDAQGRHLLFLTILENQNEKTVEFLLSCSSESDKERWVEAFSPPKSEDPDETLYECWDCPQVTAIHAYPASQPDELALSRGDTINVLRKMADGWYHGERMRDGQTGWFPANYTTEVANPHVRSRNLKQRYRLLAFSENYLKTK</sequence>
<evidence type="ECO:0000259" key="4">
    <source>
        <dbReference type="PROSITE" id="PS50003"/>
    </source>
</evidence>
<protein>
    <submittedName>
        <fullName evidence="5">Uncharacterized protein</fullName>
    </submittedName>
</protein>
<dbReference type="PROSITE" id="PS50002">
    <property type="entry name" value="SH3"/>
    <property type="match status" value="1"/>
</dbReference>
<accession>A0A8J6HKP7</accession>
<evidence type="ECO:0000313" key="5">
    <source>
        <dbReference type="EMBL" id="KAH0815373.1"/>
    </source>
</evidence>
<reference evidence="5" key="2">
    <citation type="submission" date="2021-08" db="EMBL/GenBank/DDBJ databases">
        <authorList>
            <person name="Eriksson T."/>
        </authorList>
    </citation>
    <scope>NUCLEOTIDE SEQUENCE</scope>
    <source>
        <strain evidence="5">Stoneville</strain>
        <tissue evidence="5">Whole head</tissue>
    </source>
</reference>
<dbReference type="PANTHER" id="PTHR12845:SF5">
    <property type="entry name" value="EPHEXIN, ISOFORM D"/>
    <property type="match status" value="1"/>
</dbReference>
<dbReference type="InterPro" id="IPR001849">
    <property type="entry name" value="PH_domain"/>
</dbReference>
<dbReference type="EMBL" id="JABDTM020023166">
    <property type="protein sequence ID" value="KAH0815373.1"/>
    <property type="molecule type" value="Genomic_DNA"/>
</dbReference>
<dbReference type="PANTHER" id="PTHR12845">
    <property type="entry name" value="GUANINE NUCLEOTIDE EXCHANGE FACTOR"/>
    <property type="match status" value="1"/>
</dbReference>
<dbReference type="InterPro" id="IPR036028">
    <property type="entry name" value="SH3-like_dom_sf"/>
</dbReference>
<feature type="domain" description="PH" evidence="4">
    <location>
        <begin position="1"/>
        <end position="53"/>
    </location>
</feature>
<dbReference type="SMART" id="SM00326">
    <property type="entry name" value="SH3"/>
    <property type="match status" value="1"/>
</dbReference>
<proteinExistence type="predicted"/>
<dbReference type="GO" id="GO:0005085">
    <property type="term" value="F:guanyl-nucleotide exchange factor activity"/>
    <property type="evidence" value="ECO:0007669"/>
    <property type="project" value="InterPro"/>
</dbReference>
<dbReference type="Pfam" id="PF00018">
    <property type="entry name" value="SH3_1"/>
    <property type="match status" value="1"/>
</dbReference>
<dbReference type="PRINTS" id="PR00452">
    <property type="entry name" value="SH3DOMAIN"/>
</dbReference>
<evidence type="ECO:0000256" key="1">
    <source>
        <dbReference type="ARBA" id="ARBA00022443"/>
    </source>
</evidence>
<dbReference type="Proteomes" id="UP000719412">
    <property type="component" value="Unassembled WGS sequence"/>
</dbReference>
<organism evidence="5 6">
    <name type="scientific">Tenebrio molitor</name>
    <name type="common">Yellow mealworm beetle</name>
    <dbReference type="NCBI Taxonomy" id="7067"/>
    <lineage>
        <taxon>Eukaryota</taxon>
        <taxon>Metazoa</taxon>
        <taxon>Ecdysozoa</taxon>
        <taxon>Arthropoda</taxon>
        <taxon>Hexapoda</taxon>
        <taxon>Insecta</taxon>
        <taxon>Pterygota</taxon>
        <taxon>Neoptera</taxon>
        <taxon>Endopterygota</taxon>
        <taxon>Coleoptera</taxon>
        <taxon>Polyphaga</taxon>
        <taxon>Cucujiformia</taxon>
        <taxon>Tenebrionidae</taxon>
        <taxon>Tenebrio</taxon>
    </lineage>
</organism>
<dbReference type="Gene3D" id="2.30.30.40">
    <property type="entry name" value="SH3 Domains"/>
    <property type="match status" value="1"/>
</dbReference>
<evidence type="ECO:0000259" key="3">
    <source>
        <dbReference type="PROSITE" id="PS50002"/>
    </source>
</evidence>
<keyword evidence="1 2" id="KW-0728">SH3 domain</keyword>
<evidence type="ECO:0000313" key="6">
    <source>
        <dbReference type="Proteomes" id="UP000719412"/>
    </source>
</evidence>
<dbReference type="InterPro" id="IPR001452">
    <property type="entry name" value="SH3_domain"/>
</dbReference>
<keyword evidence="6" id="KW-1185">Reference proteome</keyword>